<dbReference type="GO" id="GO:0009707">
    <property type="term" value="C:chloroplast outer membrane"/>
    <property type="evidence" value="ECO:0007669"/>
    <property type="project" value="TreeGrafter"/>
</dbReference>
<dbReference type="GO" id="GO:0020037">
    <property type="term" value="F:heme binding"/>
    <property type="evidence" value="ECO:0007669"/>
    <property type="project" value="InterPro"/>
</dbReference>
<evidence type="ECO:0000256" key="5">
    <source>
        <dbReference type="ARBA" id="ARBA00023136"/>
    </source>
</evidence>
<dbReference type="InterPro" id="IPR036396">
    <property type="entry name" value="Cyt_P450_sf"/>
</dbReference>
<dbReference type="PANTHER" id="PTHR47283">
    <property type="entry name" value="ENT-KAURENE OXIDASE, CHLOROPLASTIC"/>
    <property type="match status" value="1"/>
</dbReference>
<dbReference type="SUPFAM" id="SSF48264">
    <property type="entry name" value="Cytochrome P450"/>
    <property type="match status" value="1"/>
</dbReference>
<dbReference type="GO" id="GO:0016709">
    <property type="term" value="F:oxidoreductase activity, acting on paired donors, with incorporation or reduction of molecular oxygen, NAD(P)H as one donor, and incorporation of one atom of oxygen"/>
    <property type="evidence" value="ECO:0007669"/>
    <property type="project" value="TreeGrafter"/>
</dbReference>
<evidence type="ECO:0000313" key="7">
    <source>
        <dbReference type="Proteomes" id="UP001188597"/>
    </source>
</evidence>
<proteinExistence type="inferred from homology"/>
<dbReference type="AlphaFoldDB" id="A0AA88XJJ1"/>
<sequence>MQSFLVLKKLLDNYRVSGSSYFGHWVGLVELYSQVVGGTHDTSRRVMYDSSSCITAILSQVAHGLKAPAVSSTPEAPENETLKQILKHARTAVSVNENAYVFPLHAFRSHSLLRLDIRDHDRRSLVGTGSIEVVDAVTKAFLRSKNRLSIYGCTMDYMVWEHPEEWRPERFLDENNNSVDLYKMMTFGGGKRVGADALQTMPILVWQLADLYKSLSLNSKIGWKKKLILKYLRLKIFIPAGLGYNFKSQ</sequence>
<evidence type="ECO:0000313" key="6">
    <source>
        <dbReference type="EMBL" id="KAK3043615.1"/>
    </source>
</evidence>
<dbReference type="GO" id="GO:0009686">
    <property type="term" value="P:gibberellin biosynthetic process"/>
    <property type="evidence" value="ECO:0007669"/>
    <property type="project" value="InterPro"/>
</dbReference>
<gene>
    <name evidence="6" type="ORF">RJ639_001677</name>
</gene>
<comment type="subcellular location">
    <subcellularLocation>
        <location evidence="1">Membrane</location>
        <topology evidence="1">Single-pass membrane protein</topology>
    </subcellularLocation>
</comment>
<dbReference type="GO" id="GO:0052615">
    <property type="term" value="F:ent-kaurene oxidase activity"/>
    <property type="evidence" value="ECO:0007669"/>
    <property type="project" value="InterPro"/>
</dbReference>
<name>A0AA88XJJ1_9ASTE</name>
<evidence type="ECO:0000256" key="4">
    <source>
        <dbReference type="ARBA" id="ARBA00022989"/>
    </source>
</evidence>
<keyword evidence="5" id="KW-0472">Membrane</keyword>
<evidence type="ECO:0000256" key="2">
    <source>
        <dbReference type="ARBA" id="ARBA00010617"/>
    </source>
</evidence>
<dbReference type="Gene3D" id="1.10.630.10">
    <property type="entry name" value="Cytochrome P450"/>
    <property type="match status" value="1"/>
</dbReference>
<evidence type="ECO:0000256" key="3">
    <source>
        <dbReference type="ARBA" id="ARBA00022692"/>
    </source>
</evidence>
<keyword evidence="3" id="KW-0812">Transmembrane</keyword>
<organism evidence="6 7">
    <name type="scientific">Escallonia herrerae</name>
    <dbReference type="NCBI Taxonomy" id="1293975"/>
    <lineage>
        <taxon>Eukaryota</taxon>
        <taxon>Viridiplantae</taxon>
        <taxon>Streptophyta</taxon>
        <taxon>Embryophyta</taxon>
        <taxon>Tracheophyta</taxon>
        <taxon>Spermatophyta</taxon>
        <taxon>Magnoliopsida</taxon>
        <taxon>eudicotyledons</taxon>
        <taxon>Gunneridae</taxon>
        <taxon>Pentapetalae</taxon>
        <taxon>asterids</taxon>
        <taxon>campanulids</taxon>
        <taxon>Escalloniales</taxon>
        <taxon>Escalloniaceae</taxon>
        <taxon>Escallonia</taxon>
    </lineage>
</organism>
<keyword evidence="4" id="KW-1133">Transmembrane helix</keyword>
<evidence type="ECO:0000256" key="1">
    <source>
        <dbReference type="ARBA" id="ARBA00004167"/>
    </source>
</evidence>
<dbReference type="PANTHER" id="PTHR47283:SF1">
    <property type="entry name" value="ENT-KAURENE OXIDASE, CHLOROPLASTIC"/>
    <property type="match status" value="1"/>
</dbReference>
<dbReference type="GO" id="GO:0005783">
    <property type="term" value="C:endoplasmic reticulum"/>
    <property type="evidence" value="ECO:0007669"/>
    <property type="project" value="TreeGrafter"/>
</dbReference>
<dbReference type="EMBL" id="JAVXUP010000004">
    <property type="protein sequence ID" value="KAK3043615.1"/>
    <property type="molecule type" value="Genomic_DNA"/>
</dbReference>
<comment type="caution">
    <text evidence="6">The sequence shown here is derived from an EMBL/GenBank/DDBJ whole genome shotgun (WGS) entry which is preliminary data.</text>
</comment>
<protein>
    <submittedName>
        <fullName evidence="6">Uncharacterized protein</fullName>
    </submittedName>
</protein>
<dbReference type="Proteomes" id="UP001188597">
    <property type="component" value="Unassembled WGS sequence"/>
</dbReference>
<dbReference type="Pfam" id="PF00067">
    <property type="entry name" value="p450"/>
    <property type="match status" value="1"/>
</dbReference>
<dbReference type="GO" id="GO:0010241">
    <property type="term" value="P:ent-kaurene oxidation to kaurenoic acid"/>
    <property type="evidence" value="ECO:0007669"/>
    <property type="project" value="InterPro"/>
</dbReference>
<accession>A0AA88XJJ1</accession>
<keyword evidence="7" id="KW-1185">Reference proteome</keyword>
<dbReference type="InterPro" id="IPR001128">
    <property type="entry name" value="Cyt_P450"/>
</dbReference>
<dbReference type="GO" id="GO:0005506">
    <property type="term" value="F:iron ion binding"/>
    <property type="evidence" value="ECO:0007669"/>
    <property type="project" value="InterPro"/>
</dbReference>
<reference evidence="6" key="1">
    <citation type="submission" date="2022-12" db="EMBL/GenBank/DDBJ databases">
        <title>Draft genome assemblies for two species of Escallonia (Escalloniales).</title>
        <authorList>
            <person name="Chanderbali A."/>
            <person name="Dervinis C."/>
            <person name="Anghel I."/>
            <person name="Soltis D."/>
            <person name="Soltis P."/>
            <person name="Zapata F."/>
        </authorList>
    </citation>
    <scope>NUCLEOTIDE SEQUENCE</scope>
    <source>
        <strain evidence="6">UCBG64.0493</strain>
        <tissue evidence="6">Leaf</tissue>
    </source>
</reference>
<comment type="similarity">
    <text evidence="2">Belongs to the cytochrome P450 family.</text>
</comment>
<dbReference type="InterPro" id="IPR044225">
    <property type="entry name" value="KO_chloroplastic"/>
</dbReference>